<dbReference type="EMBL" id="HE573023">
    <property type="protein sequence ID" value="CCC49182.1"/>
    <property type="molecule type" value="Genomic_DNA"/>
</dbReference>
<protein>
    <submittedName>
        <fullName evidence="1">Uncharacterized protein</fullName>
    </submittedName>
</protein>
<organism evidence="1">
    <name type="scientific">Trypanosoma vivax (strain Y486)</name>
    <dbReference type="NCBI Taxonomy" id="1055687"/>
    <lineage>
        <taxon>Eukaryota</taxon>
        <taxon>Discoba</taxon>
        <taxon>Euglenozoa</taxon>
        <taxon>Kinetoplastea</taxon>
        <taxon>Metakinetoplastina</taxon>
        <taxon>Trypanosomatida</taxon>
        <taxon>Trypanosomatidae</taxon>
        <taxon>Trypanosoma</taxon>
        <taxon>Duttonella</taxon>
    </lineage>
</organism>
<name>G0TYX9_TRYVY</name>
<gene>
    <name evidence="1" type="ORF">TVY486_0705090</name>
</gene>
<dbReference type="VEuPathDB" id="TriTrypDB:TvY486_0705090"/>
<proteinExistence type="predicted"/>
<accession>G0TYX9</accession>
<evidence type="ECO:0000313" key="1">
    <source>
        <dbReference type="EMBL" id="CCC49182.1"/>
    </source>
</evidence>
<dbReference type="AlphaFoldDB" id="G0TYX9"/>
<sequence>MTQVTADLEYFKCDMCDVYLHKDIFCNHRRECKGLNSTELKKSQCRQIESTLNEDLRHRLASFMPEKKSLVPVDVIERHQQARVRRNVANSYQSDVDKKIEQQLAPEKMQSLAAFLNE</sequence>
<reference evidence="1" key="1">
    <citation type="journal article" date="2012" name="Proc. Natl. Acad. Sci. U.S.A.">
        <title>Antigenic diversity is generated by distinct evolutionary mechanisms in African trypanosome species.</title>
        <authorList>
            <person name="Jackson A.P."/>
            <person name="Berry A."/>
            <person name="Aslett M."/>
            <person name="Allison H.C."/>
            <person name="Burton P."/>
            <person name="Vavrova-Anderson J."/>
            <person name="Brown R."/>
            <person name="Browne H."/>
            <person name="Corton N."/>
            <person name="Hauser H."/>
            <person name="Gamble J."/>
            <person name="Gilderthorp R."/>
            <person name="Marcello L."/>
            <person name="McQuillan J."/>
            <person name="Otto T.D."/>
            <person name="Quail M.A."/>
            <person name="Sanders M.J."/>
            <person name="van Tonder A."/>
            <person name="Ginger M.L."/>
            <person name="Field M.C."/>
            <person name="Barry J.D."/>
            <person name="Hertz-Fowler C."/>
            <person name="Berriman M."/>
        </authorList>
    </citation>
    <scope>NUCLEOTIDE SEQUENCE</scope>
    <source>
        <strain evidence="1">Y486</strain>
    </source>
</reference>